<dbReference type="Proteomes" id="UP000294547">
    <property type="component" value="Unassembled WGS sequence"/>
</dbReference>
<name>A0A4R6RDE7_9HYPH</name>
<dbReference type="PANTHER" id="PTHR43674:SF2">
    <property type="entry name" value="BETA-UREIDOPROPIONASE"/>
    <property type="match status" value="1"/>
</dbReference>
<dbReference type="RefSeq" id="WP_126540199.1">
    <property type="nucleotide sequence ID" value="NZ_BSPM01000002.1"/>
</dbReference>
<reference evidence="3 4" key="1">
    <citation type="submission" date="2019-03" db="EMBL/GenBank/DDBJ databases">
        <title>Genomic Encyclopedia of Type Strains, Phase IV (KMG-IV): sequencing the most valuable type-strain genomes for metagenomic binning, comparative biology and taxonomic classification.</title>
        <authorList>
            <person name="Goeker M."/>
        </authorList>
    </citation>
    <scope>NUCLEOTIDE SEQUENCE [LARGE SCALE GENOMIC DNA]</scope>
    <source>
        <strain evidence="3 4">DSM 102969</strain>
    </source>
</reference>
<dbReference type="PROSITE" id="PS50263">
    <property type="entry name" value="CN_HYDROLASE"/>
    <property type="match status" value="1"/>
</dbReference>
<keyword evidence="1 3" id="KW-0378">Hydrolase</keyword>
<sequence>MSSPLVVGAVSIGPADNGPAPCRAAAERALERLAAAGAGLAVLPELFDAPYAAALDPAARPIPAEPLDGPRARWAAALSARTGVAIVYGAAVEIGAGLPLNAAVLARPDGGVDVVAAKIHLPPAGAGEDFGEADHFAPGPAEVGTFEVGGVRLAALVCYDRRFPECWRHAAVAGADCVVVPVAGPAAADPPALFRAELTTHARANGLYAVAAARFGTETATGRPVRHDGETVAFDPDGRTLAALPPDVAAEILVTVDPTVCRAARDANATAARLRLPAQPPSRRPT</sequence>
<dbReference type="CDD" id="cd07197">
    <property type="entry name" value="nitrilase"/>
    <property type="match status" value="1"/>
</dbReference>
<dbReference type="InterPro" id="IPR036526">
    <property type="entry name" value="C-N_Hydrolase_sf"/>
</dbReference>
<gene>
    <name evidence="3" type="ORF">EDD54_2827</name>
</gene>
<evidence type="ECO:0000259" key="2">
    <source>
        <dbReference type="PROSITE" id="PS50263"/>
    </source>
</evidence>
<evidence type="ECO:0000313" key="3">
    <source>
        <dbReference type="EMBL" id="TDP84223.1"/>
    </source>
</evidence>
<organism evidence="3 4">
    <name type="scientific">Oharaeibacter diazotrophicus</name>
    <dbReference type="NCBI Taxonomy" id="1920512"/>
    <lineage>
        <taxon>Bacteria</taxon>
        <taxon>Pseudomonadati</taxon>
        <taxon>Pseudomonadota</taxon>
        <taxon>Alphaproteobacteria</taxon>
        <taxon>Hyphomicrobiales</taxon>
        <taxon>Pleomorphomonadaceae</taxon>
        <taxon>Oharaeibacter</taxon>
    </lineage>
</organism>
<dbReference type="InterPro" id="IPR050345">
    <property type="entry name" value="Aliph_Amidase/BUP"/>
</dbReference>
<feature type="domain" description="CN hydrolase" evidence="2">
    <location>
        <begin position="5"/>
        <end position="258"/>
    </location>
</feature>
<dbReference type="EMBL" id="SNXY01000008">
    <property type="protein sequence ID" value="TDP84223.1"/>
    <property type="molecule type" value="Genomic_DNA"/>
</dbReference>
<comment type="caution">
    <text evidence="3">The sequence shown here is derived from an EMBL/GenBank/DDBJ whole genome shotgun (WGS) entry which is preliminary data.</text>
</comment>
<evidence type="ECO:0000313" key="4">
    <source>
        <dbReference type="Proteomes" id="UP000294547"/>
    </source>
</evidence>
<dbReference type="OrthoDB" id="9811121at2"/>
<dbReference type="AlphaFoldDB" id="A0A4R6RDE7"/>
<protein>
    <submittedName>
        <fullName evidence="3">Putative amidohydrolase</fullName>
    </submittedName>
</protein>
<dbReference type="InterPro" id="IPR003010">
    <property type="entry name" value="C-N_Hydrolase"/>
</dbReference>
<accession>A0A4R6RDE7</accession>
<dbReference type="Gene3D" id="3.60.110.10">
    <property type="entry name" value="Carbon-nitrogen hydrolase"/>
    <property type="match status" value="1"/>
</dbReference>
<proteinExistence type="predicted"/>
<keyword evidence="4" id="KW-1185">Reference proteome</keyword>
<dbReference type="SUPFAM" id="SSF56317">
    <property type="entry name" value="Carbon-nitrogen hydrolase"/>
    <property type="match status" value="1"/>
</dbReference>
<dbReference type="PANTHER" id="PTHR43674">
    <property type="entry name" value="NITRILASE C965.09-RELATED"/>
    <property type="match status" value="1"/>
</dbReference>
<evidence type="ECO:0000256" key="1">
    <source>
        <dbReference type="ARBA" id="ARBA00022801"/>
    </source>
</evidence>
<dbReference type="GO" id="GO:0016811">
    <property type="term" value="F:hydrolase activity, acting on carbon-nitrogen (but not peptide) bonds, in linear amides"/>
    <property type="evidence" value="ECO:0007669"/>
    <property type="project" value="TreeGrafter"/>
</dbReference>
<dbReference type="Pfam" id="PF00795">
    <property type="entry name" value="CN_hydrolase"/>
    <property type="match status" value="1"/>
</dbReference>